<feature type="signal peptide" evidence="2">
    <location>
        <begin position="1"/>
        <end position="17"/>
    </location>
</feature>
<reference evidence="3 4" key="1">
    <citation type="submission" date="2019-05" db="EMBL/GenBank/DDBJ databases">
        <title>Another draft genome of Portunus trituberculatus and its Hox gene families provides insights of decapod evolution.</title>
        <authorList>
            <person name="Jeong J.-H."/>
            <person name="Song I."/>
            <person name="Kim S."/>
            <person name="Choi T."/>
            <person name="Kim D."/>
            <person name="Ryu S."/>
            <person name="Kim W."/>
        </authorList>
    </citation>
    <scope>NUCLEOTIDE SEQUENCE [LARGE SCALE GENOMIC DNA]</scope>
    <source>
        <tissue evidence="3">Muscle</tissue>
    </source>
</reference>
<gene>
    <name evidence="3" type="ORF">E2C01_018854</name>
</gene>
<feature type="chain" id="PRO_5022740427" description="Secreted protein" evidence="2">
    <location>
        <begin position="18"/>
        <end position="153"/>
    </location>
</feature>
<evidence type="ECO:0000313" key="4">
    <source>
        <dbReference type="Proteomes" id="UP000324222"/>
    </source>
</evidence>
<feature type="region of interest" description="Disordered" evidence="1">
    <location>
        <begin position="85"/>
        <end position="104"/>
    </location>
</feature>
<dbReference type="Proteomes" id="UP000324222">
    <property type="component" value="Unassembled WGS sequence"/>
</dbReference>
<sequence>MVVVVVLLLRVLRVNIGHPTCAAPAHARTTPSRLRTVVARAETIDEKGIKATIDTGSGERGVTVTTVAPPLNFRGAGASPLTLPMSSSLKPSEAWPPPWSSSRGETLLRISSGRVRSSTPPPSGRECRNFLSSCRLSGVGVARSMPVARIICR</sequence>
<evidence type="ECO:0008006" key="5">
    <source>
        <dbReference type="Google" id="ProtNLM"/>
    </source>
</evidence>
<comment type="caution">
    <text evidence="3">The sequence shown here is derived from an EMBL/GenBank/DDBJ whole genome shotgun (WGS) entry which is preliminary data.</text>
</comment>
<keyword evidence="2" id="KW-0732">Signal</keyword>
<evidence type="ECO:0000313" key="3">
    <source>
        <dbReference type="EMBL" id="MPC25732.1"/>
    </source>
</evidence>
<evidence type="ECO:0000256" key="1">
    <source>
        <dbReference type="SAM" id="MobiDB-lite"/>
    </source>
</evidence>
<proteinExistence type="predicted"/>
<accession>A0A5B7DVN0</accession>
<evidence type="ECO:0000256" key="2">
    <source>
        <dbReference type="SAM" id="SignalP"/>
    </source>
</evidence>
<dbReference type="EMBL" id="VSRR010001501">
    <property type="protein sequence ID" value="MPC25732.1"/>
    <property type="molecule type" value="Genomic_DNA"/>
</dbReference>
<keyword evidence="4" id="KW-1185">Reference proteome</keyword>
<dbReference type="AlphaFoldDB" id="A0A5B7DVN0"/>
<protein>
    <recommendedName>
        <fullName evidence="5">Secreted protein</fullName>
    </recommendedName>
</protein>
<organism evidence="3 4">
    <name type="scientific">Portunus trituberculatus</name>
    <name type="common">Swimming crab</name>
    <name type="synonym">Neptunus trituberculatus</name>
    <dbReference type="NCBI Taxonomy" id="210409"/>
    <lineage>
        <taxon>Eukaryota</taxon>
        <taxon>Metazoa</taxon>
        <taxon>Ecdysozoa</taxon>
        <taxon>Arthropoda</taxon>
        <taxon>Crustacea</taxon>
        <taxon>Multicrustacea</taxon>
        <taxon>Malacostraca</taxon>
        <taxon>Eumalacostraca</taxon>
        <taxon>Eucarida</taxon>
        <taxon>Decapoda</taxon>
        <taxon>Pleocyemata</taxon>
        <taxon>Brachyura</taxon>
        <taxon>Eubrachyura</taxon>
        <taxon>Portunoidea</taxon>
        <taxon>Portunidae</taxon>
        <taxon>Portuninae</taxon>
        <taxon>Portunus</taxon>
    </lineage>
</organism>
<name>A0A5B7DVN0_PORTR</name>